<evidence type="ECO:0000256" key="1">
    <source>
        <dbReference type="ARBA" id="ARBA00001970"/>
    </source>
</evidence>
<evidence type="ECO:0000256" key="13">
    <source>
        <dbReference type="SAM" id="Phobius"/>
    </source>
</evidence>
<evidence type="ECO:0000256" key="12">
    <source>
        <dbReference type="ARBA" id="ARBA00037975"/>
    </source>
</evidence>
<dbReference type="PANTHER" id="PTHR30529">
    <property type="entry name" value="CYTOCHROME B561"/>
    <property type="match status" value="1"/>
</dbReference>
<evidence type="ECO:0000256" key="8">
    <source>
        <dbReference type="ARBA" id="ARBA00022982"/>
    </source>
</evidence>
<accession>A0A1H5WT21</accession>
<keyword evidence="9 13" id="KW-1133">Transmembrane helix</keyword>
<organism evidence="15 16">
    <name type="scientific">Vibrio hangzhouensis</name>
    <dbReference type="NCBI Taxonomy" id="462991"/>
    <lineage>
        <taxon>Bacteria</taxon>
        <taxon>Pseudomonadati</taxon>
        <taxon>Pseudomonadota</taxon>
        <taxon>Gammaproteobacteria</taxon>
        <taxon>Vibrionales</taxon>
        <taxon>Vibrionaceae</taxon>
        <taxon>Vibrio</taxon>
    </lineage>
</organism>
<keyword evidence="5" id="KW-0349">Heme</keyword>
<evidence type="ECO:0000256" key="11">
    <source>
        <dbReference type="ARBA" id="ARBA00023136"/>
    </source>
</evidence>
<evidence type="ECO:0000256" key="5">
    <source>
        <dbReference type="ARBA" id="ARBA00022617"/>
    </source>
</evidence>
<dbReference type="Pfam" id="PF01292">
    <property type="entry name" value="Ni_hydr_CYTB"/>
    <property type="match status" value="1"/>
</dbReference>
<feature type="transmembrane region" description="Helical" evidence="13">
    <location>
        <begin position="28"/>
        <end position="48"/>
    </location>
</feature>
<comment type="similarity">
    <text evidence="12">Belongs to the cytochrome b561 family.</text>
</comment>
<dbReference type="Gene3D" id="1.20.950.20">
    <property type="entry name" value="Transmembrane di-heme cytochromes, Chain C"/>
    <property type="match status" value="2"/>
</dbReference>
<dbReference type="PANTHER" id="PTHR30529:SF1">
    <property type="entry name" value="CYTOCHROME B561 HOMOLOG 2"/>
    <property type="match status" value="1"/>
</dbReference>
<evidence type="ECO:0000313" key="15">
    <source>
        <dbReference type="EMBL" id="SEG02558.1"/>
    </source>
</evidence>
<comment type="subcellular location">
    <subcellularLocation>
        <location evidence="2">Cell membrane</location>
        <topology evidence="2">Multi-pass membrane protein</topology>
    </subcellularLocation>
</comment>
<dbReference type="GO" id="GO:0009055">
    <property type="term" value="F:electron transfer activity"/>
    <property type="evidence" value="ECO:0007669"/>
    <property type="project" value="InterPro"/>
</dbReference>
<evidence type="ECO:0000256" key="9">
    <source>
        <dbReference type="ARBA" id="ARBA00022989"/>
    </source>
</evidence>
<keyword evidence="16" id="KW-1185">Reference proteome</keyword>
<keyword evidence="4" id="KW-1003">Cell membrane</keyword>
<evidence type="ECO:0000256" key="7">
    <source>
        <dbReference type="ARBA" id="ARBA00022723"/>
    </source>
</evidence>
<comment type="cofactor">
    <cofactor evidence="1">
        <name>heme b</name>
        <dbReference type="ChEBI" id="CHEBI:60344"/>
    </cofactor>
</comment>
<evidence type="ECO:0000256" key="4">
    <source>
        <dbReference type="ARBA" id="ARBA00022475"/>
    </source>
</evidence>
<keyword evidence="8" id="KW-0249">Electron transport</keyword>
<keyword evidence="11 13" id="KW-0472">Membrane</keyword>
<dbReference type="GO" id="GO:0005886">
    <property type="term" value="C:plasma membrane"/>
    <property type="evidence" value="ECO:0007669"/>
    <property type="project" value="UniProtKB-SubCell"/>
</dbReference>
<evidence type="ECO:0000259" key="14">
    <source>
        <dbReference type="Pfam" id="PF01292"/>
    </source>
</evidence>
<evidence type="ECO:0000256" key="6">
    <source>
        <dbReference type="ARBA" id="ARBA00022692"/>
    </source>
</evidence>
<dbReference type="Proteomes" id="UP000236721">
    <property type="component" value="Unassembled WGS sequence"/>
</dbReference>
<dbReference type="GO" id="GO:0022904">
    <property type="term" value="P:respiratory electron transport chain"/>
    <property type="evidence" value="ECO:0007669"/>
    <property type="project" value="InterPro"/>
</dbReference>
<keyword evidence="3" id="KW-0813">Transport</keyword>
<dbReference type="InterPro" id="IPR052168">
    <property type="entry name" value="Cytochrome_b561_oxidase"/>
</dbReference>
<sequence length="193" mass="21690">MLNEMQYQLTEKTMAKAEVKNYNLVSRALHWLSALVIIGMFAVGLWMVDLTYYSEWYKTAPHWHKSIGILLAAVTVFRLLWKHVTPSPAVEGHPIEKLGAKFGHLLMYVVLIVIFVSGYLISTSDGRGIEVFDWFTVPGAGELFANQSDIAGEVHFYAAWFVILTAAGHALAALKHHFINKDNTLRKMLGVSK</sequence>
<reference evidence="16" key="1">
    <citation type="submission" date="2016-10" db="EMBL/GenBank/DDBJ databases">
        <authorList>
            <person name="Varghese N."/>
            <person name="Submissions S."/>
        </authorList>
    </citation>
    <scope>NUCLEOTIDE SEQUENCE [LARGE SCALE GENOMIC DNA]</scope>
    <source>
        <strain evidence="16">CGMCC 1.7062</strain>
    </source>
</reference>
<feature type="transmembrane region" description="Helical" evidence="13">
    <location>
        <begin position="63"/>
        <end position="81"/>
    </location>
</feature>
<dbReference type="InterPro" id="IPR016174">
    <property type="entry name" value="Di-haem_cyt_TM"/>
</dbReference>
<evidence type="ECO:0000256" key="3">
    <source>
        <dbReference type="ARBA" id="ARBA00022448"/>
    </source>
</evidence>
<protein>
    <submittedName>
        <fullName evidence="15">Cytochrome b561</fullName>
    </submittedName>
</protein>
<gene>
    <name evidence="15" type="ORF">SAMN04488244_10657</name>
</gene>
<evidence type="ECO:0000313" key="16">
    <source>
        <dbReference type="Proteomes" id="UP000236721"/>
    </source>
</evidence>
<feature type="transmembrane region" description="Helical" evidence="13">
    <location>
        <begin position="102"/>
        <end position="121"/>
    </location>
</feature>
<dbReference type="GO" id="GO:0020037">
    <property type="term" value="F:heme binding"/>
    <property type="evidence" value="ECO:0007669"/>
    <property type="project" value="TreeGrafter"/>
</dbReference>
<feature type="domain" description="Cytochrome b561 bacterial/Ni-hydrogenase" evidence="14">
    <location>
        <begin position="21"/>
        <end position="190"/>
    </location>
</feature>
<dbReference type="InterPro" id="IPR011577">
    <property type="entry name" value="Cyt_b561_bac/Ni-Hgenase"/>
</dbReference>
<keyword evidence="10" id="KW-0408">Iron</keyword>
<evidence type="ECO:0000256" key="2">
    <source>
        <dbReference type="ARBA" id="ARBA00004651"/>
    </source>
</evidence>
<evidence type="ECO:0000256" key="10">
    <source>
        <dbReference type="ARBA" id="ARBA00023004"/>
    </source>
</evidence>
<dbReference type="AlphaFoldDB" id="A0A1H5WT21"/>
<name>A0A1H5WT21_9VIBR</name>
<dbReference type="EMBL" id="FNVG01000006">
    <property type="protein sequence ID" value="SEG02558.1"/>
    <property type="molecule type" value="Genomic_DNA"/>
</dbReference>
<proteinExistence type="inferred from homology"/>
<keyword evidence="6 13" id="KW-0812">Transmembrane</keyword>
<dbReference type="GO" id="GO:0046872">
    <property type="term" value="F:metal ion binding"/>
    <property type="evidence" value="ECO:0007669"/>
    <property type="project" value="UniProtKB-KW"/>
</dbReference>
<feature type="transmembrane region" description="Helical" evidence="13">
    <location>
        <begin position="154"/>
        <end position="174"/>
    </location>
</feature>
<keyword evidence="7" id="KW-0479">Metal-binding</keyword>
<dbReference type="SUPFAM" id="SSF81342">
    <property type="entry name" value="Transmembrane di-heme cytochromes"/>
    <property type="match status" value="1"/>
</dbReference>